<proteinExistence type="predicted"/>
<evidence type="ECO:0000313" key="2">
    <source>
        <dbReference type="Proteomes" id="UP000032689"/>
    </source>
</evidence>
<evidence type="ECO:0000313" key="1">
    <source>
        <dbReference type="EMBL" id="AJA42318.1"/>
    </source>
</evidence>
<dbReference type="PANTHER" id="PTHR14136">
    <property type="entry name" value="BTB_POZ DOMAIN-CONTAINING PROTEIN KCTD9"/>
    <property type="match status" value="1"/>
</dbReference>
<dbReference type="OrthoDB" id="19101at10239"/>
<name>A0A0D3MVQ1_9CAUD</name>
<accession>A0A0D3MVQ1</accession>
<dbReference type="InterPro" id="IPR001646">
    <property type="entry name" value="5peptide_repeat"/>
</dbReference>
<dbReference type="EMBL" id="KP027447">
    <property type="protein sequence ID" value="AJA42318.1"/>
    <property type="molecule type" value="Genomic_DNA"/>
</dbReference>
<dbReference type="Pfam" id="PF00805">
    <property type="entry name" value="Pentapeptide"/>
    <property type="match status" value="2"/>
</dbReference>
<dbReference type="SUPFAM" id="SSF141571">
    <property type="entry name" value="Pentapeptide repeat-like"/>
    <property type="match status" value="1"/>
</dbReference>
<dbReference type="PANTHER" id="PTHR14136:SF17">
    <property type="entry name" value="BTB_POZ DOMAIN-CONTAINING PROTEIN KCTD9"/>
    <property type="match status" value="1"/>
</dbReference>
<dbReference type="InterPro" id="IPR051082">
    <property type="entry name" value="Pentapeptide-BTB/POZ_domain"/>
</dbReference>
<organism evidence="1 2">
    <name type="scientific">Staphylococcus phage vB_SepM_ phiIPLA-C1C</name>
    <dbReference type="NCBI Taxonomy" id="1572704"/>
    <lineage>
        <taxon>Viruses</taxon>
        <taxon>Duplodnaviria</taxon>
        <taxon>Heunggongvirae</taxon>
        <taxon>Uroviricota</taxon>
        <taxon>Caudoviricetes</taxon>
        <taxon>Herelleviridae</taxon>
        <taxon>Twortvirinae</taxon>
        <taxon>Sepunavirus</taxon>
        <taxon>Sepunavirus IPLAC1C</taxon>
    </lineage>
</organism>
<dbReference type="KEGG" id="vg:26641015"/>
<dbReference type="Gene3D" id="2.160.20.80">
    <property type="entry name" value="E3 ubiquitin-protein ligase SopA"/>
    <property type="match status" value="1"/>
</dbReference>
<sequence>MKKITQEELNNKIELHKEWLEDDNKGEKLELNGYNLRNLDLSNSDLRYSSLSCSILSNVDLSYSDLSFSTLKDADLVKMDLTKAIISFSNLENIDLNSVNLKNANLYGANLDSSYLRCVDFKNASLKNANLDNAHLENCNLEDVNLSQANTRCIEGLEVYSIDNIGTFAGKVTYLPEQDKVFAGCWKGNLEKFLEKGLEMNKDNEKEKRNIFNAYQFFLGTTID</sequence>
<dbReference type="GeneID" id="26641015"/>
<dbReference type="RefSeq" id="YP_009214598.1">
    <property type="nucleotide sequence ID" value="NC_028962.1"/>
</dbReference>
<protein>
    <submittedName>
        <fullName evidence="1">Pentapeptide repeat protein</fullName>
    </submittedName>
</protein>
<keyword evidence="2" id="KW-1185">Reference proteome</keyword>
<dbReference type="Proteomes" id="UP000032689">
    <property type="component" value="Segment"/>
</dbReference>
<reference evidence="1 2" key="1">
    <citation type="journal article" date="2015" name="Appl. Environ. Microbiol.">
        <title>Two Phages, phiIPLA-RODI and phiIPLA-C1C, Lyse Mono- and Dual-Species Staphylococcal Biofilms.</title>
        <authorList>
            <person name="Gutierrez D."/>
            <person name="Vandenheuvel D."/>
            <person name="Martinez B."/>
            <person name="Rodriguez A."/>
            <person name="Lavigne R."/>
            <person name="Garcia P."/>
        </authorList>
    </citation>
    <scope>NUCLEOTIDE SEQUENCE [LARGE SCALE GENOMIC DNA]</scope>
</reference>